<sequence length="493" mass="57013">MQGYGEHYARNLHTWICQYMTDNKLPLHRYGNCSTSVLDDEDIAQSIQLRLLEKASTSYVRTQDVVEIVATPEIQDKLEYGAMRTTITVRTAQRWLRKLDWRYRRKSNGMYVDGHERDDVVEYRSTFVKRWAEYEKRMVTYNNDGNISTTPKGFPIPDGRFRLYLVTHDESTFYANDRRKTKWIHSSEKSAPQRKGEGASLMVSDFLTPDWGPLIHGNQAARLIWKAGTNRDGWFGAEDLLKQVEIAIDLFEAKTNGWAVGLWMFDNAPSHQRRAADALSARRMPKGPKAGWTHRKDGPKMRNGTFPDGSSQALYFPDDHPVMPGWFKGMEHIIREHNLWPANGLKAQCDGFKCPSGQADCCCHRLLFTQPDFIDQKSQLEEYITSRGHLCDYYPKYHCELNFIEQYWGHAKMHYRTSPQTSDINEMEQNVLRCLDNVSLLSIRRYANRSARFISAYAQGLSGAEAVWANRKYHGHRTLPPALAAELKREARK</sequence>
<dbReference type="AlphaFoldDB" id="A0A2H3J001"/>
<organism evidence="2 3">
    <name type="scientific">Wolfiporia cocos (strain MD-104)</name>
    <name type="common">Brown rot fungus</name>
    <dbReference type="NCBI Taxonomy" id="742152"/>
    <lineage>
        <taxon>Eukaryota</taxon>
        <taxon>Fungi</taxon>
        <taxon>Dikarya</taxon>
        <taxon>Basidiomycota</taxon>
        <taxon>Agaricomycotina</taxon>
        <taxon>Agaricomycetes</taxon>
        <taxon>Polyporales</taxon>
        <taxon>Phaeolaceae</taxon>
        <taxon>Wolfiporia</taxon>
    </lineage>
</organism>
<evidence type="ECO:0000313" key="2">
    <source>
        <dbReference type="EMBL" id="PCH35570.1"/>
    </source>
</evidence>
<dbReference type="InterPro" id="IPR036397">
    <property type="entry name" value="RNaseH_sf"/>
</dbReference>
<dbReference type="PANTHER" id="PTHR35871:SF1">
    <property type="entry name" value="CXC1-LIKE CYSTEINE CLUSTER ASSOCIATED WITH KDZ TRANSPOSASES DOMAIN-CONTAINING PROTEIN"/>
    <property type="match status" value="1"/>
</dbReference>
<evidence type="ECO:0000313" key="3">
    <source>
        <dbReference type="Proteomes" id="UP000218811"/>
    </source>
</evidence>
<dbReference type="PANTHER" id="PTHR35871">
    <property type="entry name" value="EXPRESSED PROTEIN"/>
    <property type="match status" value="1"/>
</dbReference>
<proteinExistence type="predicted"/>
<evidence type="ECO:0008006" key="4">
    <source>
        <dbReference type="Google" id="ProtNLM"/>
    </source>
</evidence>
<dbReference type="OrthoDB" id="6511194at2759"/>
<dbReference type="Proteomes" id="UP000218811">
    <property type="component" value="Unassembled WGS sequence"/>
</dbReference>
<dbReference type="Gene3D" id="3.30.420.10">
    <property type="entry name" value="Ribonuclease H-like superfamily/Ribonuclease H"/>
    <property type="match status" value="1"/>
</dbReference>
<reference evidence="2 3" key="1">
    <citation type="journal article" date="2012" name="Science">
        <title>The Paleozoic origin of enzymatic lignin decomposition reconstructed from 31 fungal genomes.</title>
        <authorList>
            <person name="Floudas D."/>
            <person name="Binder M."/>
            <person name="Riley R."/>
            <person name="Barry K."/>
            <person name="Blanchette R.A."/>
            <person name="Henrissat B."/>
            <person name="Martinez A.T."/>
            <person name="Otillar R."/>
            <person name="Spatafora J.W."/>
            <person name="Yadav J.S."/>
            <person name="Aerts A."/>
            <person name="Benoit I."/>
            <person name="Boyd A."/>
            <person name="Carlson A."/>
            <person name="Copeland A."/>
            <person name="Coutinho P.M."/>
            <person name="de Vries R.P."/>
            <person name="Ferreira P."/>
            <person name="Findley K."/>
            <person name="Foster B."/>
            <person name="Gaskell J."/>
            <person name="Glotzer D."/>
            <person name="Gorecki P."/>
            <person name="Heitman J."/>
            <person name="Hesse C."/>
            <person name="Hori C."/>
            <person name="Igarashi K."/>
            <person name="Jurgens J.A."/>
            <person name="Kallen N."/>
            <person name="Kersten P."/>
            <person name="Kohler A."/>
            <person name="Kuees U."/>
            <person name="Kumar T.K.A."/>
            <person name="Kuo A."/>
            <person name="LaButti K."/>
            <person name="Larrondo L.F."/>
            <person name="Lindquist E."/>
            <person name="Ling A."/>
            <person name="Lombard V."/>
            <person name="Lucas S."/>
            <person name="Lundell T."/>
            <person name="Martin R."/>
            <person name="McLaughlin D.J."/>
            <person name="Morgenstern I."/>
            <person name="Morin E."/>
            <person name="Murat C."/>
            <person name="Nagy L.G."/>
            <person name="Nolan M."/>
            <person name="Ohm R.A."/>
            <person name="Patyshakuliyeva A."/>
            <person name="Rokas A."/>
            <person name="Ruiz-Duenas F.J."/>
            <person name="Sabat G."/>
            <person name="Salamov A."/>
            <person name="Samejima M."/>
            <person name="Schmutz J."/>
            <person name="Slot J.C."/>
            <person name="St John F."/>
            <person name="Stenlid J."/>
            <person name="Sun H."/>
            <person name="Sun S."/>
            <person name="Syed K."/>
            <person name="Tsang A."/>
            <person name="Wiebenga A."/>
            <person name="Young D."/>
            <person name="Pisabarro A."/>
            <person name="Eastwood D.C."/>
            <person name="Martin F."/>
            <person name="Cullen D."/>
            <person name="Grigoriev I.V."/>
            <person name="Hibbett D.S."/>
        </authorList>
    </citation>
    <scope>NUCLEOTIDE SEQUENCE [LARGE SCALE GENOMIC DNA]</scope>
    <source>
        <strain evidence="2 3">MD-104</strain>
    </source>
</reference>
<dbReference type="OMA" id="HIIREHN"/>
<evidence type="ECO:0000256" key="1">
    <source>
        <dbReference type="SAM" id="MobiDB-lite"/>
    </source>
</evidence>
<name>A0A2H3J001_WOLCO</name>
<gene>
    <name evidence="2" type="ORF">WOLCODRAFT_107523</name>
</gene>
<accession>A0A2H3J001</accession>
<feature type="region of interest" description="Disordered" evidence="1">
    <location>
        <begin position="278"/>
        <end position="301"/>
    </location>
</feature>
<dbReference type="GO" id="GO:0003676">
    <property type="term" value="F:nucleic acid binding"/>
    <property type="evidence" value="ECO:0007669"/>
    <property type="project" value="InterPro"/>
</dbReference>
<dbReference type="EMBL" id="KB467854">
    <property type="protein sequence ID" value="PCH35570.1"/>
    <property type="molecule type" value="Genomic_DNA"/>
</dbReference>
<keyword evidence="3" id="KW-1185">Reference proteome</keyword>
<protein>
    <recommendedName>
        <fullName evidence="4">Tc1-like transposase DDE domain-containing protein</fullName>
    </recommendedName>
</protein>